<organism evidence="2 3">
    <name type="scientific">Coccomyxa viridis</name>
    <dbReference type="NCBI Taxonomy" id="1274662"/>
    <lineage>
        <taxon>Eukaryota</taxon>
        <taxon>Viridiplantae</taxon>
        <taxon>Chlorophyta</taxon>
        <taxon>core chlorophytes</taxon>
        <taxon>Trebouxiophyceae</taxon>
        <taxon>Trebouxiophyceae incertae sedis</taxon>
        <taxon>Coccomyxaceae</taxon>
        <taxon>Coccomyxa</taxon>
    </lineage>
</organism>
<feature type="compositionally biased region" description="Low complexity" evidence="1">
    <location>
        <begin position="1127"/>
        <end position="1140"/>
    </location>
</feature>
<feature type="region of interest" description="Disordered" evidence="1">
    <location>
        <begin position="1042"/>
        <end position="1065"/>
    </location>
</feature>
<evidence type="ECO:0008006" key="4">
    <source>
        <dbReference type="Google" id="ProtNLM"/>
    </source>
</evidence>
<feature type="region of interest" description="Disordered" evidence="1">
    <location>
        <begin position="1154"/>
        <end position="1179"/>
    </location>
</feature>
<dbReference type="EMBL" id="CAUYUE010000001">
    <property type="protein sequence ID" value="CAK0735114.1"/>
    <property type="molecule type" value="Genomic_DNA"/>
</dbReference>
<protein>
    <recommendedName>
        <fullName evidence="4">Sfi1 spindle body domain-containing protein</fullName>
    </recommendedName>
</protein>
<sequence length="1522" mass="167462">MAGARGGSLAALLSFRKSHRPDNMGLSDAVARAAPFSIEESNSIEGLVAPDNPHLKKMLELFTEQWTGFVVKEKKMTMALEAKLERLTREGKGFQAQAEGQIKALRNAMQRDMSTLASMAQQQAARASDAEKRLVRSVSCGVQMLQRKERAKLLQSLFAAWRDAARCQRLLAMNVVRQLVRSNERYCRRALTAWRQAVQAQRMKRAVLSSTVQRLAAAKARAALHGWAHYAEERRLRHQRHTHIIQKVQASKASGVLAAVLAAWNDAAVVDAGSLRLAELAAAGKARKLLGDSLDCWRNLCALRRQQMQLLSRAVSLHARRLLATTFCSLQEASQAARLAHTEAEERHAWCARRCGLSALQAWAARSQEKQRHRAAVFRFSQRSAARRCSAALRGWREAAQCASLQQACFEAFMHRRAMGLMKRALEAWLDRISLVHACKEMGVLRQRCAAQEQAALCFTLWCSGAAQQRLAASQAEKLRSAAQHKQAGGVLAAWRHEMQQKQAARLATQELYLKARRERAAAVFAALRQLVCLSAEAERGALALNRRRQARLQRALCLQAWTAWRCATAESQRVERLLQRCKAQRRGRALRKCLSAWQGAVQSRSAFRARLQEIIDTRTLQLLSSAFWKWQEAAAVCRQQKEGVQALVLSVCSRRTVAVLHAWCQHCQDKAKQRQAEGQRLQAAVRRLARAKQATIFAAWHVHAQAQACQRQLCMRAIRRAAARRMHSALLAWQKEAAGQARARREAERLWAVADYVRLTRCWREWRGRVDGARRLQALLQRTQAHLARLREARVWEAWKGQAQQTKAMRSAAWEMQQAHMRRRLQACLSAWAAHAEDMQERRQAAIAHGRTVAKVHKHVYMQSVFEGWTSVVAQRMEGRTRLQRLAATLLLEQLSVVPMSLSLPQKPSAALVLGVLVRWHTHCQEQQRHRAIIYKVYSRRAAALQRDALTAWRAAAAAAQEKAAALRALMLRSKQRRLRDVIDKWHEVIEERDLLRSTVRTCIMQKRVSFAFFKQWYWDCFDDDVQATLRQLYAATEASMGSPLPSPEVPSHTSPGLALHGSGHVKTPSLELSAFKIPTSSARRTIERHRSEALQHLHGQAAAEQQGAVGQALMRILGAAASTSTADASTDPASNDSSVGHQHGSTEAFKVQGTDADSGADGSAQSPVSLADGMVGTHGEPDADCAHSHCSGGSATHEPDACVLFRPAAAQLHSDQCSWIPARHACTEVAGQDSAAAVLAEPDWKPAAEHVSSGPVRQETSAKVSAVPAAGSRQRVFSPVEAVRGFSQLQSHAVMRPEQAARSHGSAGAGAAASLQRAQRYSAVHAVTARPAGSDHASGSQQRAKEVQAASAHQALGMSDTGHFISLSSEFMQPKSAAMQGGHAGLQPGKENDWPVSLAGLVSGNAGKARNQRRGSPFLVQDNPLSALEPSSEDAGPKSDAQPTAPLINSGAMSSLVCGDAGCLQVMPLPEESLDQANPRRSLQSALALAARKEPTPIHSPALSVASPEYRPEAARRTQA</sequence>
<evidence type="ECO:0000313" key="3">
    <source>
        <dbReference type="Proteomes" id="UP001314263"/>
    </source>
</evidence>
<feature type="compositionally biased region" description="Basic and acidic residues" evidence="1">
    <location>
        <begin position="1512"/>
        <end position="1522"/>
    </location>
</feature>
<dbReference type="PANTHER" id="PTHR22028">
    <property type="entry name" value="SFI1 SPINDLE BODY DOMAIN-CONTAINING PROTEIN-RELATED"/>
    <property type="match status" value="1"/>
</dbReference>
<dbReference type="InterPro" id="IPR052270">
    <property type="entry name" value="CACF_protein"/>
</dbReference>
<reference evidence="2 3" key="1">
    <citation type="submission" date="2023-10" db="EMBL/GenBank/DDBJ databases">
        <authorList>
            <person name="Maclean D."/>
            <person name="Macfadyen A."/>
        </authorList>
    </citation>
    <scope>NUCLEOTIDE SEQUENCE [LARGE SCALE GENOMIC DNA]</scope>
</reference>
<feature type="region of interest" description="Disordered" evidence="1">
    <location>
        <begin position="1127"/>
        <end position="1146"/>
    </location>
</feature>
<proteinExistence type="predicted"/>
<feature type="compositionally biased region" description="Low complexity" evidence="1">
    <location>
        <begin position="1482"/>
        <end position="1492"/>
    </location>
</feature>
<feature type="region of interest" description="Disordered" evidence="1">
    <location>
        <begin position="1477"/>
        <end position="1522"/>
    </location>
</feature>
<name>A0AAV1HQJ2_9CHLO</name>
<comment type="caution">
    <text evidence="2">The sequence shown here is derived from an EMBL/GenBank/DDBJ whole genome shotgun (WGS) entry which is preliminary data.</text>
</comment>
<evidence type="ECO:0000256" key="1">
    <source>
        <dbReference type="SAM" id="MobiDB-lite"/>
    </source>
</evidence>
<dbReference type="GO" id="GO:0019902">
    <property type="term" value="F:phosphatase binding"/>
    <property type="evidence" value="ECO:0007669"/>
    <property type="project" value="TreeGrafter"/>
</dbReference>
<evidence type="ECO:0000313" key="2">
    <source>
        <dbReference type="EMBL" id="CAK0735114.1"/>
    </source>
</evidence>
<feature type="region of interest" description="Disordered" evidence="1">
    <location>
        <begin position="1409"/>
        <end position="1449"/>
    </location>
</feature>
<dbReference type="Proteomes" id="UP001314263">
    <property type="component" value="Unassembled WGS sequence"/>
</dbReference>
<keyword evidence="3" id="KW-1185">Reference proteome</keyword>
<accession>A0AAV1HQJ2</accession>
<gene>
    <name evidence="2" type="ORF">CVIRNUC_000530</name>
</gene>
<dbReference type="PANTHER" id="PTHR22028:SF9">
    <property type="entry name" value="SFI1 SPINDLE BODY DOMAIN-CONTAINING PROTEIN"/>
    <property type="match status" value="1"/>
</dbReference>